<comment type="caution">
    <text evidence="1">The sequence shown here is derived from an EMBL/GenBank/DDBJ whole genome shotgun (WGS) entry which is preliminary data.</text>
</comment>
<sequence length="213" mass="23785">MSERSTVDFWFDPLCPWAWLSSRWMLEVQTVRPVDVKFHLMSLAILNEDREIPEQYQKLLATGKNIGRVVMAAQVGHGDEVVPGLYTELGRRFHHEERERDRATVAEALAAVNLPADLIEAWDDESWDEKVRASHEEGQNLVGLDVGTPVIRVADTAFFGPVVTPAPAGEDAGKLWDGVLLVASTPGFYELKRTRDEGPRFDVGAAPRHDRAA</sequence>
<dbReference type="InterPro" id="IPR053977">
    <property type="entry name" value="Rv2466c-like"/>
</dbReference>
<dbReference type="Proteomes" id="UP001500957">
    <property type="component" value="Unassembled WGS sequence"/>
</dbReference>
<dbReference type="SUPFAM" id="SSF52833">
    <property type="entry name" value="Thioredoxin-like"/>
    <property type="match status" value="1"/>
</dbReference>
<dbReference type="Pfam" id="PF22234">
    <property type="entry name" value="Rv2466c-like"/>
    <property type="match status" value="1"/>
</dbReference>
<name>A0ABN1GTF5_9ACTN</name>
<protein>
    <submittedName>
        <fullName evidence="1">DsbA family protein</fullName>
    </submittedName>
</protein>
<organism evidence="1 2">
    <name type="scientific">Sporichthya brevicatena</name>
    <dbReference type="NCBI Taxonomy" id="171442"/>
    <lineage>
        <taxon>Bacteria</taxon>
        <taxon>Bacillati</taxon>
        <taxon>Actinomycetota</taxon>
        <taxon>Actinomycetes</taxon>
        <taxon>Sporichthyales</taxon>
        <taxon>Sporichthyaceae</taxon>
        <taxon>Sporichthya</taxon>
    </lineage>
</organism>
<dbReference type="EMBL" id="BAAAHE010000016">
    <property type="protein sequence ID" value="GAA0619013.1"/>
    <property type="molecule type" value="Genomic_DNA"/>
</dbReference>
<evidence type="ECO:0000313" key="1">
    <source>
        <dbReference type="EMBL" id="GAA0619013.1"/>
    </source>
</evidence>
<accession>A0ABN1GTF5</accession>
<dbReference type="InterPro" id="IPR036249">
    <property type="entry name" value="Thioredoxin-like_sf"/>
</dbReference>
<evidence type="ECO:0000313" key="2">
    <source>
        <dbReference type="Proteomes" id="UP001500957"/>
    </source>
</evidence>
<dbReference type="RefSeq" id="WP_344604550.1">
    <property type="nucleotide sequence ID" value="NZ_BAAAHE010000016.1"/>
</dbReference>
<gene>
    <name evidence="1" type="ORF">GCM10009547_21750</name>
</gene>
<proteinExistence type="predicted"/>
<reference evidence="1 2" key="1">
    <citation type="journal article" date="2019" name="Int. J. Syst. Evol. Microbiol.">
        <title>The Global Catalogue of Microorganisms (GCM) 10K type strain sequencing project: providing services to taxonomists for standard genome sequencing and annotation.</title>
        <authorList>
            <consortium name="The Broad Institute Genomics Platform"/>
            <consortium name="The Broad Institute Genome Sequencing Center for Infectious Disease"/>
            <person name="Wu L."/>
            <person name="Ma J."/>
        </authorList>
    </citation>
    <scope>NUCLEOTIDE SEQUENCE [LARGE SCALE GENOMIC DNA]</scope>
    <source>
        <strain evidence="1 2">JCM 10671</strain>
    </source>
</reference>
<dbReference type="Gene3D" id="3.40.30.10">
    <property type="entry name" value="Glutaredoxin"/>
    <property type="match status" value="1"/>
</dbReference>
<keyword evidence="2" id="KW-1185">Reference proteome</keyword>